<dbReference type="Gene3D" id="3.40.630.10">
    <property type="entry name" value="Zn peptidases"/>
    <property type="match status" value="1"/>
</dbReference>
<keyword evidence="7" id="KW-1185">Reference proteome</keyword>
<name>A0ABU0PJB8_9MICC</name>
<accession>A0ABU0PJB8</accession>
<dbReference type="InterPro" id="IPR011650">
    <property type="entry name" value="Peptidase_M20_dimer"/>
</dbReference>
<keyword evidence="2" id="KW-0479">Metal-binding</keyword>
<dbReference type="Pfam" id="PF07687">
    <property type="entry name" value="M20_dimer"/>
    <property type="match status" value="1"/>
</dbReference>
<dbReference type="SUPFAM" id="SSF53187">
    <property type="entry name" value="Zn-dependent exopeptidases"/>
    <property type="match status" value="2"/>
</dbReference>
<evidence type="ECO:0000313" key="7">
    <source>
        <dbReference type="Proteomes" id="UP001236806"/>
    </source>
</evidence>
<feature type="domain" description="Peptidase M20 dimerisation" evidence="5">
    <location>
        <begin position="278"/>
        <end position="433"/>
    </location>
</feature>
<dbReference type="InterPro" id="IPR051458">
    <property type="entry name" value="Cyt/Met_Dipeptidase"/>
</dbReference>
<comment type="caution">
    <text evidence="6">The sequence shown here is derived from an EMBL/GenBank/DDBJ whole genome shotgun (WGS) entry which is preliminary data.</text>
</comment>
<evidence type="ECO:0000259" key="5">
    <source>
        <dbReference type="Pfam" id="PF07687"/>
    </source>
</evidence>
<protein>
    <submittedName>
        <fullName evidence="6">Acetylornithine deacetylase/succinyl-diaminopimelate desuccinylase-like protein</fullName>
    </submittedName>
</protein>
<keyword evidence="1" id="KW-0645">Protease</keyword>
<dbReference type="EMBL" id="JAUSXB010000001">
    <property type="protein sequence ID" value="MDQ0674055.1"/>
    <property type="molecule type" value="Genomic_DNA"/>
</dbReference>
<dbReference type="PANTHER" id="PTHR43270">
    <property type="entry name" value="BETA-ALA-HIS DIPEPTIDASE"/>
    <property type="match status" value="1"/>
</dbReference>
<dbReference type="RefSeq" id="WP_306635382.1">
    <property type="nucleotide sequence ID" value="NZ_JAUSXB010000001.1"/>
</dbReference>
<evidence type="ECO:0000256" key="2">
    <source>
        <dbReference type="ARBA" id="ARBA00022723"/>
    </source>
</evidence>
<evidence type="ECO:0000256" key="4">
    <source>
        <dbReference type="SAM" id="MobiDB-lite"/>
    </source>
</evidence>
<dbReference type="Pfam" id="PF01546">
    <property type="entry name" value="Peptidase_M20"/>
    <property type="match status" value="2"/>
</dbReference>
<feature type="compositionally biased region" description="Basic and acidic residues" evidence="4">
    <location>
        <begin position="1"/>
        <end position="32"/>
    </location>
</feature>
<dbReference type="Gene3D" id="3.30.70.360">
    <property type="match status" value="1"/>
</dbReference>
<feature type="region of interest" description="Disordered" evidence="4">
    <location>
        <begin position="1"/>
        <end position="44"/>
    </location>
</feature>
<evidence type="ECO:0000256" key="3">
    <source>
        <dbReference type="ARBA" id="ARBA00022801"/>
    </source>
</evidence>
<feature type="compositionally biased region" description="Low complexity" evidence="4">
    <location>
        <begin position="207"/>
        <end position="223"/>
    </location>
</feature>
<gene>
    <name evidence="6" type="ORF">QFZ36_001616</name>
</gene>
<dbReference type="InterPro" id="IPR002933">
    <property type="entry name" value="Peptidase_M20"/>
</dbReference>
<evidence type="ECO:0000313" key="6">
    <source>
        <dbReference type="EMBL" id="MDQ0674055.1"/>
    </source>
</evidence>
<sequence>MEQYHGLEGHDGPGHEELTHDGPDNEGLKNHGPEPAADNDGGTDLHAFVRSQQGELERELAEWVRVPGVLGEPEHAQDMLRSANWLAAAFRGVGFPVVEVLPTGESHAVYAEWCEAPGAPTVLVYSHHDVRVAKPEQWDQTAPFEPAVRDGRLYGRGSSDAKGQVLAHLWSLRAHLHQQSRRSLTYDPQNPDALSLNAAKTPTLSHSTGVSTGSTAGSSGSTPAPAVNLKYLVEGEEESGSPHLAQLLEEQGHRFKADLVLFSDTLLFRADHPALCMSLRGMLSAHLEVTGPDVDVHSGAVSGAAPNPAFELGRLLAGLHDEDGRIAIPGFYDDIARVPEHFREALARLPFTEEDWVERSESGSILGEKGYTVPERLWLRPAVEVTALIAGDPGGLSSAAVPSVASVDLSFRTVAGQRVEKVAEQFQQWVQDTIGENYGHTLSVDLETAQEPYWTPDHPAVAALERAMASGFRARTVGRMGNAGGGPAELLSRSLDTPVLFFGTGLVEDHWHDSDESASLEVLVNGAATLACFWDELARME</sequence>
<proteinExistence type="predicted"/>
<evidence type="ECO:0000256" key="1">
    <source>
        <dbReference type="ARBA" id="ARBA00022670"/>
    </source>
</evidence>
<feature type="region of interest" description="Disordered" evidence="4">
    <location>
        <begin position="181"/>
        <end position="223"/>
    </location>
</feature>
<reference evidence="6 7" key="1">
    <citation type="submission" date="2023-07" db="EMBL/GenBank/DDBJ databases">
        <title>Comparative genomics of wheat-associated soil bacteria to identify genetic determinants of phenazine resistance.</title>
        <authorList>
            <person name="Mouncey N."/>
        </authorList>
    </citation>
    <scope>NUCLEOTIDE SEQUENCE [LARGE SCALE GENOMIC DNA]</scope>
    <source>
        <strain evidence="6 7">W1I3</strain>
    </source>
</reference>
<keyword evidence="3" id="KW-0378">Hydrolase</keyword>
<dbReference type="Proteomes" id="UP001236806">
    <property type="component" value="Unassembled WGS sequence"/>
</dbReference>
<organism evidence="6 7">
    <name type="scientific">Pseudarthrobacter siccitolerans</name>
    <dbReference type="NCBI Taxonomy" id="861266"/>
    <lineage>
        <taxon>Bacteria</taxon>
        <taxon>Bacillati</taxon>
        <taxon>Actinomycetota</taxon>
        <taxon>Actinomycetes</taxon>
        <taxon>Micrococcales</taxon>
        <taxon>Micrococcaceae</taxon>
        <taxon>Pseudarthrobacter</taxon>
    </lineage>
</organism>
<dbReference type="PANTHER" id="PTHR43270:SF12">
    <property type="entry name" value="SUCCINYL-DIAMINOPIMELATE DESUCCINYLASE"/>
    <property type="match status" value="1"/>
</dbReference>